<name>A0A556UXN9_BAGYA</name>
<dbReference type="EMBL" id="VCAZ01000074">
    <property type="protein sequence ID" value="TSP25380.1"/>
    <property type="molecule type" value="Genomic_DNA"/>
</dbReference>
<evidence type="ECO:0008006" key="4">
    <source>
        <dbReference type="Google" id="ProtNLM"/>
    </source>
</evidence>
<keyword evidence="1" id="KW-1133">Transmembrane helix</keyword>
<sequence length="269" mass="29020">MKLSGKGACAVVSSSLLFACAVSAAVVGFECLSLGAKVKAHFQLSAAAGAFYSGILLGLGQALLAMALLCCRGKAGCRNFFLFGLLVFLLGVLTAFSGAVVDGDAVSLVERKYSRYCLDTVDVPAACGRLKDYQRGLVASTVLNALECLIGLVNLVVIKRYQAAQFYRRRRAHRRSPRDVLLVEERELTVAADFRSVSYISLAVCGSQERGDGAEARKSGHPSIELPGYAPAQNELHHVFGFSYPLANDSPPAYEDIFPVDWRNRELEC</sequence>
<proteinExistence type="predicted"/>
<reference evidence="2 3" key="1">
    <citation type="journal article" date="2019" name="Genome Biol. Evol.">
        <title>Whole-Genome Sequencing of the Giant Devil Catfish, Bagarius yarrelli.</title>
        <authorList>
            <person name="Jiang W."/>
            <person name="Lv Y."/>
            <person name="Cheng L."/>
            <person name="Yang K."/>
            <person name="Chao B."/>
            <person name="Wang X."/>
            <person name="Li Y."/>
            <person name="Pan X."/>
            <person name="You X."/>
            <person name="Zhang Y."/>
            <person name="Yang J."/>
            <person name="Li J."/>
            <person name="Zhang X."/>
            <person name="Liu S."/>
            <person name="Sun C."/>
            <person name="Yang J."/>
            <person name="Shi Q."/>
        </authorList>
    </citation>
    <scope>NUCLEOTIDE SEQUENCE [LARGE SCALE GENOMIC DNA]</scope>
    <source>
        <strain evidence="2">JWS20170419001</strain>
        <tissue evidence="2">Muscle</tissue>
    </source>
</reference>
<feature type="transmembrane region" description="Helical" evidence="1">
    <location>
        <begin position="137"/>
        <end position="158"/>
    </location>
</feature>
<dbReference type="OrthoDB" id="8807761at2759"/>
<feature type="transmembrane region" description="Helical" evidence="1">
    <location>
        <begin position="80"/>
        <end position="101"/>
    </location>
</feature>
<accession>A0A556UXN9</accession>
<dbReference type="Proteomes" id="UP000319801">
    <property type="component" value="Unassembled WGS sequence"/>
</dbReference>
<evidence type="ECO:0000313" key="2">
    <source>
        <dbReference type="EMBL" id="TSP25380.1"/>
    </source>
</evidence>
<keyword evidence="1" id="KW-0812">Transmembrane</keyword>
<evidence type="ECO:0000256" key="1">
    <source>
        <dbReference type="SAM" id="Phobius"/>
    </source>
</evidence>
<comment type="caution">
    <text evidence="2">The sequence shown here is derived from an EMBL/GenBank/DDBJ whole genome shotgun (WGS) entry which is preliminary data.</text>
</comment>
<keyword evidence="1" id="KW-0472">Membrane</keyword>
<evidence type="ECO:0000313" key="3">
    <source>
        <dbReference type="Proteomes" id="UP000319801"/>
    </source>
</evidence>
<protein>
    <recommendedName>
        <fullName evidence="4">Transmembrane protein 271</fullName>
    </recommendedName>
</protein>
<keyword evidence="3" id="KW-1185">Reference proteome</keyword>
<gene>
    <name evidence="2" type="ORF">Baya_9605</name>
</gene>
<organism evidence="2 3">
    <name type="scientific">Bagarius yarrelli</name>
    <name type="common">Goonch</name>
    <name type="synonym">Bagrus yarrelli</name>
    <dbReference type="NCBI Taxonomy" id="175774"/>
    <lineage>
        <taxon>Eukaryota</taxon>
        <taxon>Metazoa</taxon>
        <taxon>Chordata</taxon>
        <taxon>Craniata</taxon>
        <taxon>Vertebrata</taxon>
        <taxon>Euteleostomi</taxon>
        <taxon>Actinopterygii</taxon>
        <taxon>Neopterygii</taxon>
        <taxon>Teleostei</taxon>
        <taxon>Ostariophysi</taxon>
        <taxon>Siluriformes</taxon>
        <taxon>Sisoridae</taxon>
        <taxon>Sisorinae</taxon>
        <taxon>Bagarius</taxon>
    </lineage>
</organism>
<dbReference type="AlphaFoldDB" id="A0A556UXN9"/>
<dbReference type="PROSITE" id="PS51257">
    <property type="entry name" value="PROKAR_LIPOPROTEIN"/>
    <property type="match status" value="1"/>
</dbReference>
<feature type="transmembrane region" description="Helical" evidence="1">
    <location>
        <begin position="48"/>
        <end position="68"/>
    </location>
</feature>